<dbReference type="PRINTS" id="PR00660">
    <property type="entry name" value="ERLUMENR"/>
</dbReference>
<evidence type="ECO:0000256" key="2">
    <source>
        <dbReference type="ARBA" id="ARBA00010120"/>
    </source>
</evidence>
<evidence type="ECO:0000256" key="11">
    <source>
        <dbReference type="SAM" id="Phobius"/>
    </source>
</evidence>
<reference evidence="12 13" key="1">
    <citation type="journal article" date="2007" name="Proc. Natl. Acad. Sci. U.S.A.">
        <title>The tiny eukaryote Ostreococcus provides genomic insights into the paradox of plankton speciation.</title>
        <authorList>
            <person name="Palenik B."/>
            <person name="Grimwood J."/>
            <person name="Aerts A."/>
            <person name="Rouze P."/>
            <person name="Salamov A."/>
            <person name="Putnam N."/>
            <person name="Dupont C."/>
            <person name="Jorgensen R."/>
            <person name="Derelle E."/>
            <person name="Rombauts S."/>
            <person name="Zhou K."/>
            <person name="Otillar R."/>
            <person name="Merchant S.S."/>
            <person name="Podell S."/>
            <person name="Gaasterland T."/>
            <person name="Napoli C."/>
            <person name="Gendler K."/>
            <person name="Manuell A."/>
            <person name="Tai V."/>
            <person name="Vallon O."/>
            <person name="Piganeau G."/>
            <person name="Jancek S."/>
            <person name="Heijde M."/>
            <person name="Jabbari K."/>
            <person name="Bowler C."/>
            <person name="Lohr M."/>
            <person name="Robbens S."/>
            <person name="Werner G."/>
            <person name="Dubchak I."/>
            <person name="Pazour G.J."/>
            <person name="Ren Q."/>
            <person name="Paulsen I."/>
            <person name="Delwiche C."/>
            <person name="Schmutz J."/>
            <person name="Rokhsar D."/>
            <person name="Van de Peer Y."/>
            <person name="Moreau H."/>
            <person name="Grigoriev I.V."/>
        </authorList>
    </citation>
    <scope>NUCLEOTIDE SEQUENCE [LARGE SCALE GENOMIC DNA]</scope>
    <source>
        <strain evidence="12 13">CCE9901</strain>
    </source>
</reference>
<dbReference type="GO" id="GO:0005789">
    <property type="term" value="C:endoplasmic reticulum membrane"/>
    <property type="evidence" value="ECO:0007669"/>
    <property type="project" value="UniProtKB-SubCell"/>
</dbReference>
<accession>A4RWY7</accession>
<dbReference type="RefSeq" id="XP_001417660.1">
    <property type="nucleotide sequence ID" value="XM_001417623.1"/>
</dbReference>
<dbReference type="GO" id="GO:0006621">
    <property type="term" value="P:protein retention in ER lumen"/>
    <property type="evidence" value="ECO:0007669"/>
    <property type="project" value="InterPro"/>
</dbReference>
<evidence type="ECO:0000256" key="5">
    <source>
        <dbReference type="ARBA" id="ARBA00022824"/>
    </source>
</evidence>
<dbReference type="Pfam" id="PF00810">
    <property type="entry name" value="ER_lumen_recept"/>
    <property type="match status" value="1"/>
</dbReference>
<dbReference type="eggNOG" id="KOG3106">
    <property type="taxonomic scope" value="Eukaryota"/>
</dbReference>
<dbReference type="Gramene" id="ABO95953">
    <property type="protein sequence ID" value="ABO95953"/>
    <property type="gene ID" value="OSTLU_38646"/>
</dbReference>
<keyword evidence="7" id="KW-0653">Protein transport</keyword>
<name>A4RWY7_OSTLU</name>
<dbReference type="AlphaFoldDB" id="A4RWY7"/>
<organism evidence="12 13">
    <name type="scientific">Ostreococcus lucimarinus (strain CCE9901)</name>
    <dbReference type="NCBI Taxonomy" id="436017"/>
    <lineage>
        <taxon>Eukaryota</taxon>
        <taxon>Viridiplantae</taxon>
        <taxon>Chlorophyta</taxon>
        <taxon>Mamiellophyceae</taxon>
        <taxon>Mamiellales</taxon>
        <taxon>Bathycoccaceae</taxon>
        <taxon>Ostreococcus</taxon>
    </lineage>
</organism>
<feature type="transmembrane region" description="Helical" evidence="11">
    <location>
        <begin position="49"/>
        <end position="69"/>
    </location>
</feature>
<keyword evidence="3" id="KW-0813">Transport</keyword>
<keyword evidence="6" id="KW-0931">ER-Golgi transport</keyword>
<dbReference type="GeneID" id="5001755"/>
<sequence length="270" mass="30479">MDGHYRKNAKSIEGMIRRASTKEKAAVACSVVTLILLAMRFFITDHDVLFLLAEFVHFVGIGFLAYKLLKHKNCTGLSLKTQQLTAAFLAIRLYCSLMMEYDWHTLLDALTLAATIWVCKMMKTSVRTTYNENLDPTPLAIIVGPCVVLAVFAHPTTRHWWINRVAWATCVYLEAISVLPQLQMMQKARVVERFTANYVFALGVARFLSCAHWILQVFDGKSYLQTALGKGIWPVMVLVSEIVQTGILADFCYYYVLSFAQGDANVHLPV</sequence>
<dbReference type="GO" id="GO:0016192">
    <property type="term" value="P:vesicle-mediated transport"/>
    <property type="evidence" value="ECO:0007669"/>
    <property type="project" value="UniProtKB-KW"/>
</dbReference>
<evidence type="ECO:0000313" key="13">
    <source>
        <dbReference type="Proteomes" id="UP000001568"/>
    </source>
</evidence>
<evidence type="ECO:0000256" key="6">
    <source>
        <dbReference type="ARBA" id="ARBA00022892"/>
    </source>
</evidence>
<dbReference type="EMBL" id="CP000585">
    <property type="protein sequence ID" value="ABO95953.1"/>
    <property type="molecule type" value="Genomic_DNA"/>
</dbReference>
<feature type="transmembrane region" description="Helical" evidence="11">
    <location>
        <begin position="194"/>
        <end position="215"/>
    </location>
</feature>
<feature type="transmembrane region" description="Helical" evidence="11">
    <location>
        <begin position="25"/>
        <end position="43"/>
    </location>
</feature>
<keyword evidence="10" id="KW-0675">Receptor</keyword>
<evidence type="ECO:0000256" key="1">
    <source>
        <dbReference type="ARBA" id="ARBA00004477"/>
    </source>
</evidence>
<evidence type="ECO:0000313" key="12">
    <source>
        <dbReference type="EMBL" id="ABO95953.1"/>
    </source>
</evidence>
<dbReference type="GO" id="GO:0015031">
    <property type="term" value="P:protein transport"/>
    <property type="evidence" value="ECO:0007669"/>
    <property type="project" value="UniProtKB-KW"/>
</dbReference>
<keyword evidence="13" id="KW-1185">Reference proteome</keyword>
<keyword evidence="8 11" id="KW-1133">Transmembrane helix</keyword>
<evidence type="ECO:0000256" key="8">
    <source>
        <dbReference type="ARBA" id="ARBA00022989"/>
    </source>
</evidence>
<evidence type="ECO:0000256" key="3">
    <source>
        <dbReference type="ARBA" id="ARBA00022448"/>
    </source>
</evidence>
<protein>
    <submittedName>
        <fullName evidence="12">Uncharacterized protein</fullName>
    </submittedName>
</protein>
<proteinExistence type="inferred from homology"/>
<keyword evidence="5" id="KW-0256">Endoplasmic reticulum</keyword>
<dbReference type="OrthoDB" id="7694678at2759"/>
<evidence type="ECO:0000256" key="7">
    <source>
        <dbReference type="ARBA" id="ARBA00022927"/>
    </source>
</evidence>
<comment type="similarity">
    <text evidence="2">Belongs to the ERD2 family.</text>
</comment>
<keyword evidence="9 11" id="KW-0472">Membrane</keyword>
<dbReference type="HOGENOM" id="CLU_057784_1_0_1"/>
<evidence type="ECO:0000256" key="9">
    <source>
        <dbReference type="ARBA" id="ARBA00023136"/>
    </source>
</evidence>
<dbReference type="GO" id="GO:0046923">
    <property type="term" value="F:ER retention sequence binding"/>
    <property type="evidence" value="ECO:0007669"/>
    <property type="project" value="InterPro"/>
</dbReference>
<evidence type="ECO:0000256" key="10">
    <source>
        <dbReference type="ARBA" id="ARBA00023170"/>
    </source>
</evidence>
<gene>
    <name evidence="12" type="ORF">OSTLU_38646</name>
</gene>
<dbReference type="KEGG" id="olu:OSTLU_38646"/>
<feature type="transmembrane region" description="Helical" evidence="11">
    <location>
        <begin position="235"/>
        <end position="256"/>
    </location>
</feature>
<dbReference type="STRING" id="436017.A4RWY7"/>
<comment type="subcellular location">
    <subcellularLocation>
        <location evidence="1">Endoplasmic reticulum membrane</location>
        <topology evidence="1">Multi-pass membrane protein</topology>
    </subcellularLocation>
</comment>
<dbReference type="PANTHER" id="PTHR10585">
    <property type="entry name" value="ER LUMEN PROTEIN RETAINING RECEPTOR"/>
    <property type="match status" value="1"/>
</dbReference>
<dbReference type="Proteomes" id="UP000001568">
    <property type="component" value="Chromosome 5"/>
</dbReference>
<keyword evidence="4 11" id="KW-0812">Transmembrane</keyword>
<evidence type="ECO:0000256" key="4">
    <source>
        <dbReference type="ARBA" id="ARBA00022692"/>
    </source>
</evidence>
<dbReference type="OMA" id="MEYDWHT"/>
<dbReference type="InterPro" id="IPR000133">
    <property type="entry name" value="ER_ret_rcpt"/>
</dbReference>